<sequence>MKGSNEDGNLADIIHVQALHKATFSGGSRLNKFRRGDNQARIPTPEEDPCGGFPAIEIIRGGCSWNPSYAEHLIELLPQAAAAAANSEERMAELFKLCFNLHGYLSRIQTPKQELEWQIWMAMER</sequence>
<dbReference type="AlphaFoldDB" id="A0A9W9QVH7"/>
<reference evidence="1" key="1">
    <citation type="submission" date="2022-12" db="EMBL/GenBank/DDBJ databases">
        <authorList>
            <person name="Petersen C."/>
        </authorList>
    </citation>
    <scope>NUCLEOTIDE SEQUENCE</scope>
    <source>
        <strain evidence="1">IBT 35673</strain>
    </source>
</reference>
<comment type="caution">
    <text evidence="1">The sequence shown here is derived from an EMBL/GenBank/DDBJ whole genome shotgun (WGS) entry which is preliminary data.</text>
</comment>
<proteinExistence type="predicted"/>
<protein>
    <submittedName>
        <fullName evidence="1">Uncharacterized protein</fullName>
    </submittedName>
</protein>
<name>A0A9W9QVH7_PENBR</name>
<organism evidence="1 2">
    <name type="scientific">Penicillium brevicompactum</name>
    <dbReference type="NCBI Taxonomy" id="5074"/>
    <lineage>
        <taxon>Eukaryota</taxon>
        <taxon>Fungi</taxon>
        <taxon>Dikarya</taxon>
        <taxon>Ascomycota</taxon>
        <taxon>Pezizomycotina</taxon>
        <taxon>Eurotiomycetes</taxon>
        <taxon>Eurotiomycetidae</taxon>
        <taxon>Eurotiales</taxon>
        <taxon>Aspergillaceae</taxon>
        <taxon>Penicillium</taxon>
    </lineage>
</organism>
<gene>
    <name evidence="1" type="ORF">N7452_003663</name>
</gene>
<evidence type="ECO:0000313" key="2">
    <source>
        <dbReference type="Proteomes" id="UP001147695"/>
    </source>
</evidence>
<evidence type="ECO:0000313" key="1">
    <source>
        <dbReference type="EMBL" id="KAJ5345659.1"/>
    </source>
</evidence>
<dbReference type="Proteomes" id="UP001147695">
    <property type="component" value="Unassembled WGS sequence"/>
</dbReference>
<accession>A0A9W9QVH7</accession>
<reference evidence="1" key="2">
    <citation type="journal article" date="2023" name="IMA Fungus">
        <title>Comparative genomic study of the Penicillium genus elucidates a diverse pangenome and 15 lateral gene transfer events.</title>
        <authorList>
            <person name="Petersen C."/>
            <person name="Sorensen T."/>
            <person name="Nielsen M.R."/>
            <person name="Sondergaard T.E."/>
            <person name="Sorensen J.L."/>
            <person name="Fitzpatrick D.A."/>
            <person name="Frisvad J.C."/>
            <person name="Nielsen K.L."/>
        </authorList>
    </citation>
    <scope>NUCLEOTIDE SEQUENCE</scope>
    <source>
        <strain evidence="1">IBT 35673</strain>
    </source>
</reference>
<dbReference type="EMBL" id="JAPZBQ010000002">
    <property type="protein sequence ID" value="KAJ5345659.1"/>
    <property type="molecule type" value="Genomic_DNA"/>
</dbReference>